<reference evidence="4 5" key="1">
    <citation type="submission" date="2019-01" db="EMBL/GenBank/DDBJ databases">
        <title>Sequencing the genomes of 1000 actinobacteria strains.</title>
        <authorList>
            <person name="Klenk H.-P."/>
        </authorList>
    </citation>
    <scope>NUCLEOTIDE SEQUENCE [LARGE SCALE GENOMIC DNA]</scope>
    <source>
        <strain evidence="4 5">DSM 43925</strain>
    </source>
</reference>
<proteinExistence type="predicted"/>
<feature type="signal peptide" evidence="3">
    <location>
        <begin position="1"/>
        <end position="28"/>
    </location>
</feature>
<feature type="region of interest" description="Disordered" evidence="1">
    <location>
        <begin position="230"/>
        <end position="255"/>
    </location>
</feature>
<evidence type="ECO:0000313" key="5">
    <source>
        <dbReference type="Proteomes" id="UP000284824"/>
    </source>
</evidence>
<dbReference type="RefSeq" id="WP_127935247.1">
    <property type="nucleotide sequence ID" value="NZ_SAUN01000001.1"/>
</dbReference>
<gene>
    <name evidence="4" type="ORF">EDD27_5971</name>
</gene>
<dbReference type="EMBL" id="SAUN01000001">
    <property type="protein sequence ID" value="RVX43296.1"/>
    <property type="molecule type" value="Genomic_DNA"/>
</dbReference>
<keyword evidence="2" id="KW-0472">Membrane</keyword>
<dbReference type="AlphaFoldDB" id="A0A438MC56"/>
<name>A0A438MC56_9ACTN</name>
<keyword evidence="5" id="KW-1185">Reference proteome</keyword>
<dbReference type="Proteomes" id="UP000284824">
    <property type="component" value="Unassembled WGS sequence"/>
</dbReference>
<organism evidence="4 5">
    <name type="scientific">Nonomuraea polychroma</name>
    <dbReference type="NCBI Taxonomy" id="46176"/>
    <lineage>
        <taxon>Bacteria</taxon>
        <taxon>Bacillati</taxon>
        <taxon>Actinomycetota</taxon>
        <taxon>Actinomycetes</taxon>
        <taxon>Streptosporangiales</taxon>
        <taxon>Streptosporangiaceae</taxon>
        <taxon>Nonomuraea</taxon>
    </lineage>
</organism>
<evidence type="ECO:0000313" key="4">
    <source>
        <dbReference type="EMBL" id="RVX43296.1"/>
    </source>
</evidence>
<dbReference type="OrthoDB" id="3543083at2"/>
<feature type="region of interest" description="Disordered" evidence="1">
    <location>
        <begin position="171"/>
        <end position="192"/>
    </location>
</feature>
<accession>A0A438MC56</accession>
<sequence>MKRMLAVLPAMLAAMVAALVTGTVPAGAAGNWAVTYMDPLPGGLAGGKPYTLGFWVLQHGNHPFEGELGTVGLRLTGEDGKSLMFEGTALPEAGHYATSVVVPEGVWKVEGIQGIFQPHEVGDLSVPGGLKVKPVQQGPIEAFVQQRTDYWDAVRPPGFPDLPGDKVTVRTGQGLPTAAPPVETAAPQQATAPEQAAAKEQARGSGGVPAYTLALAALGGALLAVAALRLPRRKDRKDDRQDPPVDSSSETIVIG</sequence>
<evidence type="ECO:0000256" key="1">
    <source>
        <dbReference type="SAM" id="MobiDB-lite"/>
    </source>
</evidence>
<feature type="compositionally biased region" description="Low complexity" evidence="1">
    <location>
        <begin position="176"/>
        <end position="192"/>
    </location>
</feature>
<comment type="caution">
    <text evidence="4">The sequence shown here is derived from an EMBL/GenBank/DDBJ whole genome shotgun (WGS) entry which is preliminary data.</text>
</comment>
<feature type="chain" id="PRO_5019016325" evidence="3">
    <location>
        <begin position="29"/>
        <end position="255"/>
    </location>
</feature>
<keyword evidence="2" id="KW-0812">Transmembrane</keyword>
<keyword evidence="2" id="KW-1133">Transmembrane helix</keyword>
<feature type="transmembrane region" description="Helical" evidence="2">
    <location>
        <begin position="210"/>
        <end position="230"/>
    </location>
</feature>
<keyword evidence="3" id="KW-0732">Signal</keyword>
<evidence type="ECO:0000256" key="2">
    <source>
        <dbReference type="SAM" id="Phobius"/>
    </source>
</evidence>
<evidence type="ECO:0000256" key="3">
    <source>
        <dbReference type="SAM" id="SignalP"/>
    </source>
</evidence>
<protein>
    <submittedName>
        <fullName evidence="4">Uncharacterized protein</fullName>
    </submittedName>
</protein>